<keyword evidence="3" id="KW-1185">Reference proteome</keyword>
<proteinExistence type="predicted"/>
<dbReference type="EMBL" id="JBGGTQ010000001">
    <property type="protein sequence ID" value="MEZ0491045.1"/>
    <property type="molecule type" value="Genomic_DNA"/>
</dbReference>
<dbReference type="Proteomes" id="UP001566476">
    <property type="component" value="Unassembled WGS sequence"/>
</dbReference>
<feature type="transmembrane region" description="Helical" evidence="1">
    <location>
        <begin position="21"/>
        <end position="39"/>
    </location>
</feature>
<name>A0ABV4HXB0_9ACTN</name>
<feature type="transmembrane region" description="Helical" evidence="1">
    <location>
        <begin position="45"/>
        <end position="65"/>
    </location>
</feature>
<comment type="caution">
    <text evidence="2">The sequence shown here is derived from an EMBL/GenBank/DDBJ whole genome shotgun (WGS) entry which is preliminary data.</text>
</comment>
<evidence type="ECO:0000313" key="3">
    <source>
        <dbReference type="Proteomes" id="UP001566476"/>
    </source>
</evidence>
<sequence length="80" mass="8081">MSSDQREVGVRGNGRDAVVSGADVLVGLALLVVAGAGAGQARWGTAALAAAVALLWWAAAGWRLGRGRASRPARRARTSG</sequence>
<protein>
    <submittedName>
        <fullName evidence="2">Uncharacterized protein</fullName>
    </submittedName>
</protein>
<evidence type="ECO:0000313" key="2">
    <source>
        <dbReference type="EMBL" id="MEZ0491045.1"/>
    </source>
</evidence>
<keyword evidence="1" id="KW-0812">Transmembrane</keyword>
<accession>A0ABV4HXB0</accession>
<keyword evidence="1" id="KW-0472">Membrane</keyword>
<gene>
    <name evidence="2" type="ORF">AB2L28_02190</name>
</gene>
<dbReference type="RefSeq" id="WP_370717075.1">
    <property type="nucleotide sequence ID" value="NZ_JBGGTQ010000001.1"/>
</dbReference>
<evidence type="ECO:0000256" key="1">
    <source>
        <dbReference type="SAM" id="Phobius"/>
    </source>
</evidence>
<reference evidence="2 3" key="1">
    <citation type="submission" date="2024-07" db="EMBL/GenBank/DDBJ databases">
        <authorList>
            <person name="Thanompreechachai J."/>
            <person name="Duangmal K."/>
        </authorList>
    </citation>
    <scope>NUCLEOTIDE SEQUENCE [LARGE SCALE GENOMIC DNA]</scope>
    <source>
        <strain evidence="2 3">TBRC 1896</strain>
    </source>
</reference>
<organism evidence="2 3">
    <name type="scientific">Kineococcus mangrovi</name>
    <dbReference type="NCBI Taxonomy" id="1660183"/>
    <lineage>
        <taxon>Bacteria</taxon>
        <taxon>Bacillati</taxon>
        <taxon>Actinomycetota</taxon>
        <taxon>Actinomycetes</taxon>
        <taxon>Kineosporiales</taxon>
        <taxon>Kineosporiaceae</taxon>
        <taxon>Kineococcus</taxon>
    </lineage>
</organism>
<keyword evidence="1" id="KW-1133">Transmembrane helix</keyword>